<proteinExistence type="predicted"/>
<evidence type="ECO:0000313" key="1">
    <source>
        <dbReference type="EMBL" id="TDT71510.1"/>
    </source>
</evidence>
<dbReference type="AlphaFoldDB" id="A0AA46DZ86"/>
<evidence type="ECO:0000313" key="2">
    <source>
        <dbReference type="Proteomes" id="UP000294678"/>
    </source>
</evidence>
<organism evidence="1 2">
    <name type="scientific">Hypnocyclicus thermotrophus</name>
    <dbReference type="NCBI Taxonomy" id="1627895"/>
    <lineage>
        <taxon>Bacteria</taxon>
        <taxon>Fusobacteriati</taxon>
        <taxon>Fusobacteriota</taxon>
        <taxon>Fusobacteriia</taxon>
        <taxon>Fusobacteriales</taxon>
        <taxon>Fusobacteriaceae</taxon>
        <taxon>Hypnocyclicus</taxon>
    </lineage>
</organism>
<sequence length="173" mass="20245">MNRNINISIDEDVYEKFCLAVNLTKDKENDAIETSMRWYIAKTFEKASQDYNPKVATKKIANESNDYYGKAIQRIPVWALKPTQYNHKIIRAYFEAVNIAGQATITMMEQLCSDKEHPELYVPTFKNNYSQMKIDGPKSHGKVFEDDGNNVWIWSEVEETLMKYKSSFYNLEE</sequence>
<protein>
    <submittedName>
        <fullName evidence="1">Uncharacterized protein</fullName>
    </submittedName>
</protein>
<dbReference type="RefSeq" id="WP_134112777.1">
    <property type="nucleotide sequence ID" value="NZ_SOBG01000003.1"/>
</dbReference>
<gene>
    <name evidence="1" type="ORF">EV215_0886</name>
</gene>
<dbReference type="Proteomes" id="UP000294678">
    <property type="component" value="Unassembled WGS sequence"/>
</dbReference>
<accession>A0AA46DZ86</accession>
<keyword evidence="2" id="KW-1185">Reference proteome</keyword>
<reference evidence="1 2" key="1">
    <citation type="submission" date="2019-03" db="EMBL/GenBank/DDBJ databases">
        <title>Genomic Encyclopedia of Type Strains, Phase IV (KMG-IV): sequencing the most valuable type-strain genomes for metagenomic binning, comparative biology and taxonomic classification.</title>
        <authorList>
            <person name="Goeker M."/>
        </authorList>
    </citation>
    <scope>NUCLEOTIDE SEQUENCE [LARGE SCALE GENOMIC DNA]</scope>
    <source>
        <strain evidence="1 2">DSM 100055</strain>
    </source>
</reference>
<name>A0AA46DZ86_9FUSO</name>
<dbReference type="EMBL" id="SOBG01000003">
    <property type="protein sequence ID" value="TDT71510.1"/>
    <property type="molecule type" value="Genomic_DNA"/>
</dbReference>
<comment type="caution">
    <text evidence="1">The sequence shown here is derived from an EMBL/GenBank/DDBJ whole genome shotgun (WGS) entry which is preliminary data.</text>
</comment>